<feature type="domain" description="OmpR/PhoB-type" evidence="7">
    <location>
        <begin position="1"/>
        <end position="100"/>
    </location>
</feature>
<dbReference type="InterPro" id="IPR016032">
    <property type="entry name" value="Sig_transdc_resp-reg_C-effctor"/>
</dbReference>
<dbReference type="PANTHER" id="PTHR35807">
    <property type="entry name" value="TRANSCRIPTIONAL REGULATOR REDD-RELATED"/>
    <property type="match status" value="1"/>
</dbReference>
<evidence type="ECO:0000259" key="7">
    <source>
        <dbReference type="PROSITE" id="PS51755"/>
    </source>
</evidence>
<reference evidence="8 9" key="1">
    <citation type="submission" date="2019-06" db="EMBL/GenBank/DDBJ databases">
        <title>Whole genome shotgun sequence of Streptomyces spinoverrucosus NBRC 14228.</title>
        <authorList>
            <person name="Hosoyama A."/>
            <person name="Uohara A."/>
            <person name="Ohji S."/>
            <person name="Ichikawa N."/>
        </authorList>
    </citation>
    <scope>NUCLEOTIDE SEQUENCE [LARGE SCALE GENOMIC DNA]</scope>
    <source>
        <strain evidence="8 9">NBRC 14228</strain>
    </source>
</reference>
<accession>A0A4Y3VD19</accession>
<comment type="similarity">
    <text evidence="1">Belongs to the AfsR/DnrI/RedD regulatory family.</text>
</comment>
<keyword evidence="5" id="KW-0804">Transcription</keyword>
<dbReference type="PROSITE" id="PS51755">
    <property type="entry name" value="OMPR_PHOB"/>
    <property type="match status" value="1"/>
</dbReference>
<evidence type="ECO:0000256" key="3">
    <source>
        <dbReference type="ARBA" id="ARBA00023015"/>
    </source>
</evidence>
<dbReference type="CDD" id="cd15831">
    <property type="entry name" value="BTAD"/>
    <property type="match status" value="1"/>
</dbReference>
<dbReference type="InterPro" id="IPR005158">
    <property type="entry name" value="BTAD"/>
</dbReference>
<protein>
    <recommendedName>
        <fullName evidence="7">OmpR/PhoB-type domain-containing protein</fullName>
    </recommendedName>
</protein>
<dbReference type="OrthoDB" id="4336084at2"/>
<name>A0A4Y3VD19_9ACTN</name>
<dbReference type="InterPro" id="IPR001867">
    <property type="entry name" value="OmpR/PhoB-type_DNA-bd"/>
</dbReference>
<dbReference type="SUPFAM" id="SSF48452">
    <property type="entry name" value="TPR-like"/>
    <property type="match status" value="1"/>
</dbReference>
<evidence type="ECO:0000256" key="5">
    <source>
        <dbReference type="ARBA" id="ARBA00023163"/>
    </source>
</evidence>
<dbReference type="PANTHER" id="PTHR35807:SF1">
    <property type="entry name" value="TRANSCRIPTIONAL REGULATOR REDD"/>
    <property type="match status" value="1"/>
</dbReference>
<sequence>MEFRVLGPISAMDDGIEYLPTAPKQRHLLALLLLHANLPVSTEICSQELWENDPPPSALPTLQTYILQIRRSLARSPSVRSLKSARQKLVTGSRSYRIVTEPEALDLTRFNRLLQEGRVAQRNGDDRAVSRTFRAALSLWRGEALADVTPGPHLRERVNSLAETRLGMMEQCFEAELRLGLHHHLLSELGALSARHPLNENLTAQYMLALYRSSRQVEALEAFHRLRRILDEELGIEPCLRVRLLHEAILTGDPRLDTDLVEGLTPGRERTVAVPVSRPSG</sequence>
<keyword evidence="4 6" id="KW-0238">DNA-binding</keyword>
<dbReference type="GO" id="GO:0006355">
    <property type="term" value="P:regulation of DNA-templated transcription"/>
    <property type="evidence" value="ECO:0007669"/>
    <property type="project" value="InterPro"/>
</dbReference>
<dbReference type="EMBL" id="BJND01000007">
    <property type="protein sequence ID" value="GEC03471.1"/>
    <property type="molecule type" value="Genomic_DNA"/>
</dbReference>
<dbReference type="Gene3D" id="1.10.10.10">
    <property type="entry name" value="Winged helix-like DNA-binding domain superfamily/Winged helix DNA-binding domain"/>
    <property type="match status" value="1"/>
</dbReference>
<dbReference type="SMART" id="SM01043">
    <property type="entry name" value="BTAD"/>
    <property type="match status" value="1"/>
</dbReference>
<keyword evidence="9" id="KW-1185">Reference proteome</keyword>
<evidence type="ECO:0000256" key="2">
    <source>
        <dbReference type="ARBA" id="ARBA00023012"/>
    </source>
</evidence>
<evidence type="ECO:0000256" key="6">
    <source>
        <dbReference type="PROSITE-ProRule" id="PRU01091"/>
    </source>
</evidence>
<evidence type="ECO:0000256" key="4">
    <source>
        <dbReference type="ARBA" id="ARBA00023125"/>
    </source>
</evidence>
<dbReference type="Proteomes" id="UP000317881">
    <property type="component" value="Unassembled WGS sequence"/>
</dbReference>
<dbReference type="GO" id="GO:0000160">
    <property type="term" value="P:phosphorelay signal transduction system"/>
    <property type="evidence" value="ECO:0007669"/>
    <property type="project" value="UniProtKB-KW"/>
</dbReference>
<dbReference type="RefSeq" id="WP_141307640.1">
    <property type="nucleotide sequence ID" value="NZ_BJND01000007.1"/>
</dbReference>
<keyword evidence="3" id="KW-0805">Transcription regulation</keyword>
<dbReference type="AlphaFoldDB" id="A0A4Y3VD19"/>
<dbReference type="InterPro" id="IPR011990">
    <property type="entry name" value="TPR-like_helical_dom_sf"/>
</dbReference>
<dbReference type="Pfam" id="PF03704">
    <property type="entry name" value="BTAD"/>
    <property type="match status" value="1"/>
</dbReference>
<gene>
    <name evidence="8" type="ORF">SSP24_11260</name>
</gene>
<evidence type="ECO:0000313" key="9">
    <source>
        <dbReference type="Proteomes" id="UP000317881"/>
    </source>
</evidence>
<dbReference type="GO" id="GO:0003677">
    <property type="term" value="F:DNA binding"/>
    <property type="evidence" value="ECO:0007669"/>
    <property type="project" value="UniProtKB-UniRule"/>
</dbReference>
<feature type="DNA-binding region" description="OmpR/PhoB-type" evidence="6">
    <location>
        <begin position="1"/>
        <end position="100"/>
    </location>
</feature>
<evidence type="ECO:0000313" key="8">
    <source>
        <dbReference type="EMBL" id="GEC03471.1"/>
    </source>
</evidence>
<proteinExistence type="inferred from homology"/>
<organism evidence="8 9">
    <name type="scientific">Streptomyces spinoverrucosus</name>
    <dbReference type="NCBI Taxonomy" id="284043"/>
    <lineage>
        <taxon>Bacteria</taxon>
        <taxon>Bacillati</taxon>
        <taxon>Actinomycetota</taxon>
        <taxon>Actinomycetes</taxon>
        <taxon>Kitasatosporales</taxon>
        <taxon>Streptomycetaceae</taxon>
        <taxon>Streptomyces</taxon>
    </lineage>
</organism>
<dbReference type="InterPro" id="IPR051677">
    <property type="entry name" value="AfsR-DnrI-RedD_regulator"/>
</dbReference>
<dbReference type="SUPFAM" id="SSF46894">
    <property type="entry name" value="C-terminal effector domain of the bipartite response regulators"/>
    <property type="match status" value="1"/>
</dbReference>
<dbReference type="Gene3D" id="1.25.40.10">
    <property type="entry name" value="Tetratricopeptide repeat domain"/>
    <property type="match status" value="1"/>
</dbReference>
<comment type="caution">
    <text evidence="8">The sequence shown here is derived from an EMBL/GenBank/DDBJ whole genome shotgun (WGS) entry which is preliminary data.</text>
</comment>
<keyword evidence="2" id="KW-0902">Two-component regulatory system</keyword>
<evidence type="ECO:0000256" key="1">
    <source>
        <dbReference type="ARBA" id="ARBA00005820"/>
    </source>
</evidence>
<dbReference type="InterPro" id="IPR036388">
    <property type="entry name" value="WH-like_DNA-bd_sf"/>
</dbReference>